<dbReference type="OrthoDB" id="1375819at2"/>
<dbReference type="Proteomes" id="UP000006694">
    <property type="component" value="Chromosome"/>
</dbReference>
<sequence length="206" mass="24216">MLFPEIEKTVQSFDFNKISDDRKAVLQPLIEYIQDKVNNQEQINLNFICTHNSRRSHLSQIWAQAGDNKGVFLKMSKRKFKSDFEFSEDSFLLDNDNESSDFDRSIFVVYDKAELLDFLRLERKGTNVMLFLFDKQLFSSLSFFKEIENLVLIDGSKSRTEIFKDLALYFKSKSEFIPKISGIKFLKPYADQVQSDTLQKALFFMM</sequence>
<evidence type="ECO:0000313" key="1">
    <source>
        <dbReference type="EMBL" id="ABQ07245.1"/>
    </source>
</evidence>
<dbReference type="STRING" id="376686.Fjoh_4237"/>
<protein>
    <recommendedName>
        <fullName evidence="3">Arsenate reductase</fullName>
    </recommendedName>
</protein>
<dbReference type="KEGG" id="fjo:Fjoh_4237"/>
<dbReference type="AlphaFoldDB" id="A5FC24"/>
<dbReference type="SUPFAM" id="SSF52788">
    <property type="entry name" value="Phosphotyrosine protein phosphatases I"/>
    <property type="match status" value="1"/>
</dbReference>
<dbReference type="eggNOG" id="COG0394">
    <property type="taxonomic scope" value="Bacteria"/>
</dbReference>
<dbReference type="GeneID" id="31767153"/>
<evidence type="ECO:0000313" key="2">
    <source>
        <dbReference type="Proteomes" id="UP000006694"/>
    </source>
</evidence>
<dbReference type="RefSeq" id="WP_012026211.1">
    <property type="nucleotide sequence ID" value="NC_009441.1"/>
</dbReference>
<name>A5FC24_FLAJ1</name>
<gene>
    <name evidence="1" type="ordered locus">Fjoh_4237</name>
</gene>
<evidence type="ECO:0008006" key="3">
    <source>
        <dbReference type="Google" id="ProtNLM"/>
    </source>
</evidence>
<proteinExistence type="predicted"/>
<dbReference type="InterPro" id="IPR036196">
    <property type="entry name" value="Ptyr_pPase_sf"/>
</dbReference>
<dbReference type="HOGENOM" id="CLU_1330298_0_0_10"/>
<reference evidence="1 2" key="1">
    <citation type="journal article" date="2009" name="Appl. Environ. Microbiol.">
        <title>Novel features of the polysaccharide-digesting gliding bacterium Flavobacterium johnsoniae as revealed by genome sequence analysis.</title>
        <authorList>
            <person name="McBride M.J."/>
            <person name="Xie G."/>
            <person name="Martens E.C."/>
            <person name="Lapidus A."/>
            <person name="Henrissat B."/>
            <person name="Rhodes R.G."/>
            <person name="Goltsman E."/>
            <person name="Wang W."/>
            <person name="Xu J."/>
            <person name="Hunnicutt D.W."/>
            <person name="Staroscik A.M."/>
            <person name="Hoover T.R."/>
            <person name="Cheng Y.Q."/>
            <person name="Stein J.L."/>
        </authorList>
    </citation>
    <scope>NUCLEOTIDE SEQUENCE [LARGE SCALE GENOMIC DNA]</scope>
    <source>
        <strain evidence="2">ATCC 17061 / DSM 2064 / JCM 8514 / BCRC 14874 / CCUG 350202 / NBRC 14942 / NCIMB 11054 / UW101</strain>
    </source>
</reference>
<dbReference type="EMBL" id="CP000685">
    <property type="protein sequence ID" value="ABQ07245.1"/>
    <property type="molecule type" value="Genomic_DNA"/>
</dbReference>
<organism evidence="1 2">
    <name type="scientific">Flavobacterium johnsoniae (strain ATCC 17061 / DSM 2064 / JCM 8514 / BCRC 14874 / CCUG 350202 / NBRC 14942 / NCIMB 11054 / UW101)</name>
    <name type="common">Cytophaga johnsonae</name>
    <dbReference type="NCBI Taxonomy" id="376686"/>
    <lineage>
        <taxon>Bacteria</taxon>
        <taxon>Pseudomonadati</taxon>
        <taxon>Bacteroidota</taxon>
        <taxon>Flavobacteriia</taxon>
        <taxon>Flavobacteriales</taxon>
        <taxon>Flavobacteriaceae</taxon>
        <taxon>Flavobacterium</taxon>
    </lineage>
</organism>
<accession>A5FC24</accession>
<keyword evidence="2" id="KW-1185">Reference proteome</keyword>